<proteinExistence type="predicted"/>
<protein>
    <submittedName>
        <fullName evidence="1">Uncharacterized protein</fullName>
    </submittedName>
</protein>
<dbReference type="AlphaFoldDB" id="A0A0B2R6A9"/>
<evidence type="ECO:0000313" key="1">
    <source>
        <dbReference type="EMBL" id="KHN27332.1"/>
    </source>
</evidence>
<dbReference type="Proteomes" id="UP000053555">
    <property type="component" value="Unassembled WGS sequence"/>
</dbReference>
<sequence>MVEGVGVAYHQYNYDFINRGNQNLEYTVRRSEITTSQHLHTDTALQLNISRAFIFNGKINTDSVKVKMKTNEIAMVI</sequence>
<organism evidence="1">
    <name type="scientific">Glycine soja</name>
    <name type="common">Wild soybean</name>
    <dbReference type="NCBI Taxonomy" id="3848"/>
    <lineage>
        <taxon>Eukaryota</taxon>
        <taxon>Viridiplantae</taxon>
        <taxon>Streptophyta</taxon>
        <taxon>Embryophyta</taxon>
        <taxon>Tracheophyta</taxon>
        <taxon>Spermatophyta</taxon>
        <taxon>Magnoliopsida</taxon>
        <taxon>eudicotyledons</taxon>
        <taxon>Gunneridae</taxon>
        <taxon>Pentapetalae</taxon>
        <taxon>rosids</taxon>
        <taxon>fabids</taxon>
        <taxon>Fabales</taxon>
        <taxon>Fabaceae</taxon>
        <taxon>Papilionoideae</taxon>
        <taxon>50 kb inversion clade</taxon>
        <taxon>NPAAA clade</taxon>
        <taxon>indigoferoid/millettioid clade</taxon>
        <taxon>Phaseoleae</taxon>
        <taxon>Glycine</taxon>
        <taxon>Glycine subgen. Soja</taxon>
    </lineage>
</organism>
<accession>A0A0B2R6A9</accession>
<dbReference type="EMBL" id="KN653373">
    <property type="protein sequence ID" value="KHN27332.1"/>
    <property type="molecule type" value="Genomic_DNA"/>
</dbReference>
<gene>
    <name evidence="1" type="ORF">glysoja_031940</name>
</gene>
<reference evidence="1" key="1">
    <citation type="submission" date="2014-07" db="EMBL/GenBank/DDBJ databases">
        <title>Identification of a novel salt tolerance gene in wild soybean by whole-genome sequencing.</title>
        <authorList>
            <person name="Lam H.-M."/>
            <person name="Qi X."/>
            <person name="Li M.-W."/>
            <person name="Liu X."/>
            <person name="Xie M."/>
            <person name="Ni M."/>
            <person name="Xu X."/>
        </authorList>
    </citation>
    <scope>NUCLEOTIDE SEQUENCE [LARGE SCALE GENOMIC DNA]</scope>
    <source>
        <tissue evidence="1">Root</tissue>
    </source>
</reference>
<name>A0A0B2R6A9_GLYSO</name>